<keyword evidence="10" id="KW-1185">Reference proteome</keyword>
<dbReference type="RefSeq" id="WP_014219836.1">
    <property type="nucleotide sequence ID" value="NZ_LWBO01000005.1"/>
</dbReference>
<feature type="domain" description="RagB/SusD" evidence="7">
    <location>
        <begin position="300"/>
        <end position="564"/>
    </location>
</feature>
<dbReference type="InterPro" id="IPR012944">
    <property type="entry name" value="SusD_RagB_dom"/>
</dbReference>
<evidence type="ECO:0000259" key="8">
    <source>
        <dbReference type="Pfam" id="PF14322"/>
    </source>
</evidence>
<evidence type="ECO:0000256" key="3">
    <source>
        <dbReference type="ARBA" id="ARBA00022729"/>
    </source>
</evidence>
<dbReference type="PROSITE" id="PS51257">
    <property type="entry name" value="PROKAR_LIPOPROTEIN"/>
    <property type="match status" value="1"/>
</dbReference>
<organism evidence="9 10">
    <name type="scientific">Niastella koreensis</name>
    <dbReference type="NCBI Taxonomy" id="354356"/>
    <lineage>
        <taxon>Bacteria</taxon>
        <taxon>Pseudomonadati</taxon>
        <taxon>Bacteroidota</taxon>
        <taxon>Chitinophagia</taxon>
        <taxon>Chitinophagales</taxon>
        <taxon>Chitinophagaceae</taxon>
        <taxon>Niastella</taxon>
    </lineage>
</organism>
<evidence type="ECO:0000256" key="2">
    <source>
        <dbReference type="ARBA" id="ARBA00006275"/>
    </source>
</evidence>
<reference evidence="9 10" key="1">
    <citation type="submission" date="2016-04" db="EMBL/GenBank/DDBJ databases">
        <authorList>
            <person name="Chen L."/>
            <person name="Zhuang W."/>
            <person name="Wang G."/>
        </authorList>
    </citation>
    <scope>NUCLEOTIDE SEQUENCE [LARGE SCALE GENOMIC DNA]</scope>
    <source>
        <strain evidence="10">GR20</strain>
    </source>
</reference>
<evidence type="ECO:0000256" key="1">
    <source>
        <dbReference type="ARBA" id="ARBA00004442"/>
    </source>
</evidence>
<comment type="subcellular location">
    <subcellularLocation>
        <location evidence="1">Cell outer membrane</location>
    </subcellularLocation>
</comment>
<keyword evidence="4" id="KW-0472">Membrane</keyword>
<dbReference type="InterPro" id="IPR011990">
    <property type="entry name" value="TPR-like_helical_dom_sf"/>
</dbReference>
<evidence type="ECO:0000256" key="4">
    <source>
        <dbReference type="ARBA" id="ARBA00023136"/>
    </source>
</evidence>
<feature type="signal peptide" evidence="6">
    <location>
        <begin position="1"/>
        <end position="22"/>
    </location>
</feature>
<dbReference type="Gene3D" id="1.25.40.390">
    <property type="match status" value="1"/>
</dbReference>
<dbReference type="Pfam" id="PF14322">
    <property type="entry name" value="SusD-like_3"/>
    <property type="match status" value="1"/>
</dbReference>
<accession>A0ABX3P117</accession>
<gene>
    <name evidence="9" type="ORF">A4D02_25445</name>
</gene>
<comment type="similarity">
    <text evidence="2">Belongs to the SusD family.</text>
</comment>
<dbReference type="Proteomes" id="UP000192277">
    <property type="component" value="Unassembled WGS sequence"/>
</dbReference>
<name>A0ABX3P117_9BACT</name>
<comment type="caution">
    <text evidence="9">The sequence shown here is derived from an EMBL/GenBank/DDBJ whole genome shotgun (WGS) entry which is preliminary data.</text>
</comment>
<dbReference type="Pfam" id="PF07980">
    <property type="entry name" value="SusD_RagB"/>
    <property type="match status" value="1"/>
</dbReference>
<keyword evidence="5" id="KW-0998">Cell outer membrane</keyword>
<evidence type="ECO:0008006" key="11">
    <source>
        <dbReference type="Google" id="ProtNLM"/>
    </source>
</evidence>
<evidence type="ECO:0000256" key="6">
    <source>
        <dbReference type="SAM" id="SignalP"/>
    </source>
</evidence>
<feature type="chain" id="PRO_5047347966" description="RagB/SusD domain-containing protein" evidence="6">
    <location>
        <begin position="23"/>
        <end position="577"/>
    </location>
</feature>
<feature type="domain" description="SusD-like N-terminal" evidence="8">
    <location>
        <begin position="73"/>
        <end position="221"/>
    </location>
</feature>
<dbReference type="InterPro" id="IPR033985">
    <property type="entry name" value="SusD-like_N"/>
</dbReference>
<sequence>MKKALKYTCAAALIASAMSSCTKQLDEYNPGGATADAVWSTPQGFVTAVNAAYWAQRYWYGKEDGVFMSETGTDIWINSSNNSGYARQISKYDGIAGSVGYINNTWKNWWIGVNQANAGIGRIDEAGFTDPVEKGKRLGELRFLRAWYYWHIVETWGNTMLRLKETAEFENTATRSTIKDIYDVIIGDLEYAKDNLPNDWGAEYSRASKKSALGLLARVYLTRGYYPDADATAMFTKARDIAKQLIANPMGASLYATPAQLWDPANNKKNKEALYTISNSSVSTTFNFDANGNREHQYFLAGYSTKPGMKQTKDYGRDGGRLLMPTKYLLTLFEPGDKRYDASFQEQWFNNAGKFTWTPKNYTTYGKNNGKDSVAMVTGGPGGTNQVIDTATLAMWVSRNPIANKSTLNYCAFDLDDIYDGTGKVKDLFGNFPSFRKFMDPNRSTDVTSQVGFNDIIVIRLAEMYMIAGEAEYKLGNLSAAADQFNVIRNRAGAPAIAGTDINPSWILDERAREFCGEHLRFFDLKRILRGDEWANWIKSKNPDITLVKAPYWVRPISQTELNGLINATEFGQNSGY</sequence>
<evidence type="ECO:0000256" key="5">
    <source>
        <dbReference type="ARBA" id="ARBA00023237"/>
    </source>
</evidence>
<evidence type="ECO:0000313" key="9">
    <source>
        <dbReference type="EMBL" id="OQP51470.1"/>
    </source>
</evidence>
<protein>
    <recommendedName>
        <fullName evidence="11">RagB/SusD domain-containing protein</fullName>
    </recommendedName>
</protein>
<keyword evidence="3 6" id="KW-0732">Signal</keyword>
<proteinExistence type="inferred from homology"/>
<dbReference type="SUPFAM" id="SSF48452">
    <property type="entry name" value="TPR-like"/>
    <property type="match status" value="1"/>
</dbReference>
<evidence type="ECO:0000259" key="7">
    <source>
        <dbReference type="Pfam" id="PF07980"/>
    </source>
</evidence>
<dbReference type="EMBL" id="LWBO01000005">
    <property type="protein sequence ID" value="OQP51470.1"/>
    <property type="molecule type" value="Genomic_DNA"/>
</dbReference>
<evidence type="ECO:0000313" key="10">
    <source>
        <dbReference type="Proteomes" id="UP000192277"/>
    </source>
</evidence>